<dbReference type="AlphaFoldDB" id="A0AA38CC15"/>
<protein>
    <submittedName>
        <fullName evidence="2">Uncharacterized protein</fullName>
    </submittedName>
</protein>
<gene>
    <name evidence="2" type="ORF">KI387_028792</name>
</gene>
<proteinExistence type="predicted"/>
<evidence type="ECO:0000313" key="3">
    <source>
        <dbReference type="Proteomes" id="UP000824469"/>
    </source>
</evidence>
<organism evidence="2 3">
    <name type="scientific">Taxus chinensis</name>
    <name type="common">Chinese yew</name>
    <name type="synonym">Taxus wallichiana var. chinensis</name>
    <dbReference type="NCBI Taxonomy" id="29808"/>
    <lineage>
        <taxon>Eukaryota</taxon>
        <taxon>Viridiplantae</taxon>
        <taxon>Streptophyta</taxon>
        <taxon>Embryophyta</taxon>
        <taxon>Tracheophyta</taxon>
        <taxon>Spermatophyta</taxon>
        <taxon>Pinopsida</taxon>
        <taxon>Pinidae</taxon>
        <taxon>Conifers II</taxon>
        <taxon>Cupressales</taxon>
        <taxon>Taxaceae</taxon>
        <taxon>Taxus</taxon>
    </lineage>
</organism>
<dbReference type="Proteomes" id="UP000824469">
    <property type="component" value="Unassembled WGS sequence"/>
</dbReference>
<keyword evidence="3" id="KW-1185">Reference proteome</keyword>
<name>A0AA38CC15_TAXCH</name>
<accession>A0AA38CC15</accession>
<dbReference type="EMBL" id="JAHRHJ020000010">
    <property type="protein sequence ID" value="KAH9297110.1"/>
    <property type="molecule type" value="Genomic_DNA"/>
</dbReference>
<sequence>MMFWYGVVVTDIRGGCVAIGICETMGADEAMFWVVDEGMVETAGVTDVEDASVKANKGPSCDMTGEKAGEGNVEPEGADAE</sequence>
<feature type="non-terminal residue" evidence="2">
    <location>
        <position position="81"/>
    </location>
</feature>
<evidence type="ECO:0000313" key="2">
    <source>
        <dbReference type="EMBL" id="KAH9297110.1"/>
    </source>
</evidence>
<comment type="caution">
    <text evidence="2">The sequence shown here is derived from an EMBL/GenBank/DDBJ whole genome shotgun (WGS) entry which is preliminary data.</text>
</comment>
<evidence type="ECO:0000256" key="1">
    <source>
        <dbReference type="SAM" id="MobiDB-lite"/>
    </source>
</evidence>
<feature type="region of interest" description="Disordered" evidence="1">
    <location>
        <begin position="54"/>
        <end position="81"/>
    </location>
</feature>
<reference evidence="2 3" key="1">
    <citation type="journal article" date="2021" name="Nat. Plants">
        <title>The Taxus genome provides insights into paclitaxel biosynthesis.</title>
        <authorList>
            <person name="Xiong X."/>
            <person name="Gou J."/>
            <person name="Liao Q."/>
            <person name="Li Y."/>
            <person name="Zhou Q."/>
            <person name="Bi G."/>
            <person name="Li C."/>
            <person name="Du R."/>
            <person name="Wang X."/>
            <person name="Sun T."/>
            <person name="Guo L."/>
            <person name="Liang H."/>
            <person name="Lu P."/>
            <person name="Wu Y."/>
            <person name="Zhang Z."/>
            <person name="Ro D.K."/>
            <person name="Shang Y."/>
            <person name="Huang S."/>
            <person name="Yan J."/>
        </authorList>
    </citation>
    <scope>NUCLEOTIDE SEQUENCE [LARGE SCALE GENOMIC DNA]</scope>
    <source>
        <strain evidence="2">Ta-2019</strain>
    </source>
</reference>